<gene>
    <name evidence="1" type="ORF">ERS008491_04350</name>
</gene>
<dbReference type="RefSeq" id="WP_140414797.1">
    <property type="nucleotide sequence ID" value="NZ_CABHXN010000043.1"/>
</dbReference>
<evidence type="ECO:0000313" key="2">
    <source>
        <dbReference type="Proteomes" id="UP000045824"/>
    </source>
</evidence>
<accession>A0A0T9M6E8</accession>
<dbReference type="EMBL" id="CPYI01000032">
    <property type="protein sequence ID" value="CNF65978.1"/>
    <property type="molecule type" value="Genomic_DNA"/>
</dbReference>
<sequence>MDSQMTSSYVWEEIHSFQSVSEFNRFQEWINHQLNNGFIAEIPVAEYYASENFHERWFQKKSGEVWRLVNPDFPFLGYWGPIK</sequence>
<organism evidence="1 2">
    <name type="scientific">Yersinia kristensenii</name>
    <dbReference type="NCBI Taxonomy" id="28152"/>
    <lineage>
        <taxon>Bacteria</taxon>
        <taxon>Pseudomonadati</taxon>
        <taxon>Pseudomonadota</taxon>
        <taxon>Gammaproteobacteria</taxon>
        <taxon>Enterobacterales</taxon>
        <taxon>Yersiniaceae</taxon>
        <taxon>Yersinia</taxon>
    </lineage>
</organism>
<protein>
    <submittedName>
        <fullName evidence="1">Uncharacterized protein</fullName>
    </submittedName>
</protein>
<name>A0A0T9M6E8_YERKR</name>
<dbReference type="AlphaFoldDB" id="A0A0T9M6E8"/>
<reference evidence="1 2" key="1">
    <citation type="submission" date="2015-03" db="EMBL/GenBank/DDBJ databases">
        <authorList>
            <person name="Murphy D."/>
        </authorList>
    </citation>
    <scope>NUCLEOTIDE SEQUENCE [LARGE SCALE GENOMIC DNA]</scope>
    <source>
        <strain evidence="1 2">FCF326</strain>
    </source>
</reference>
<proteinExistence type="predicted"/>
<evidence type="ECO:0000313" key="1">
    <source>
        <dbReference type="EMBL" id="CNF65978.1"/>
    </source>
</evidence>
<dbReference type="Proteomes" id="UP000045824">
    <property type="component" value="Unassembled WGS sequence"/>
</dbReference>